<organism evidence="1 2">
    <name type="scientific">Cardiocondyla obscurior</name>
    <dbReference type="NCBI Taxonomy" id="286306"/>
    <lineage>
        <taxon>Eukaryota</taxon>
        <taxon>Metazoa</taxon>
        <taxon>Ecdysozoa</taxon>
        <taxon>Arthropoda</taxon>
        <taxon>Hexapoda</taxon>
        <taxon>Insecta</taxon>
        <taxon>Pterygota</taxon>
        <taxon>Neoptera</taxon>
        <taxon>Endopterygota</taxon>
        <taxon>Hymenoptera</taxon>
        <taxon>Apocrita</taxon>
        <taxon>Aculeata</taxon>
        <taxon>Formicoidea</taxon>
        <taxon>Formicidae</taxon>
        <taxon>Myrmicinae</taxon>
        <taxon>Cardiocondyla</taxon>
    </lineage>
</organism>
<comment type="caution">
    <text evidence="1">The sequence shown here is derived from an EMBL/GenBank/DDBJ whole genome shotgun (WGS) entry which is preliminary data.</text>
</comment>
<dbReference type="EMBL" id="JADYXP020000008">
    <property type="protein sequence ID" value="KAL0118486.1"/>
    <property type="molecule type" value="Genomic_DNA"/>
</dbReference>
<sequence>MILRRSRASVLRETRLFAFYRDCRRRSSLLDFTRSRQGRSGDKQSPRCLSTSTLFLSRHEVGKTAGDALGFGNAGRYFSRLSAGFDDPFYYSSFASERNGGRTGREG</sequence>
<name>A0AAW2FWT4_9HYME</name>
<proteinExistence type="predicted"/>
<evidence type="ECO:0000313" key="1">
    <source>
        <dbReference type="EMBL" id="KAL0118486.1"/>
    </source>
</evidence>
<dbReference type="AlphaFoldDB" id="A0AAW2FWT4"/>
<keyword evidence="2" id="KW-1185">Reference proteome</keyword>
<dbReference type="Proteomes" id="UP001430953">
    <property type="component" value="Unassembled WGS sequence"/>
</dbReference>
<accession>A0AAW2FWT4</accession>
<gene>
    <name evidence="1" type="ORF">PUN28_009268</name>
</gene>
<protein>
    <submittedName>
        <fullName evidence="1">Uncharacterized protein</fullName>
    </submittedName>
</protein>
<evidence type="ECO:0000313" key="2">
    <source>
        <dbReference type="Proteomes" id="UP001430953"/>
    </source>
</evidence>
<reference evidence="1 2" key="1">
    <citation type="submission" date="2023-03" db="EMBL/GenBank/DDBJ databases">
        <title>High recombination rates correlate with genetic variation in Cardiocondyla obscurior ants.</title>
        <authorList>
            <person name="Errbii M."/>
        </authorList>
    </citation>
    <scope>NUCLEOTIDE SEQUENCE [LARGE SCALE GENOMIC DNA]</scope>
    <source>
        <strain evidence="1">Alpha-2009</strain>
        <tissue evidence="1">Whole body</tissue>
    </source>
</reference>